<evidence type="ECO:0000256" key="12">
    <source>
        <dbReference type="SAM" id="Phobius"/>
    </source>
</evidence>
<dbReference type="AlphaFoldDB" id="A0A399ER81"/>
<feature type="transmembrane region" description="Helical" evidence="12">
    <location>
        <begin position="241"/>
        <end position="259"/>
    </location>
</feature>
<reference evidence="13 14" key="1">
    <citation type="submission" date="2018-08" db="EMBL/GenBank/DDBJ databases">
        <title>Meiothermus terrae DSM 26712 genome sequencing project.</title>
        <authorList>
            <person name="Da Costa M.S."/>
            <person name="Albuquerque L."/>
            <person name="Raposo P."/>
            <person name="Froufe H.J.C."/>
            <person name="Barroso C.S."/>
            <person name="Egas C."/>
        </authorList>
    </citation>
    <scope>NUCLEOTIDE SEQUENCE [LARGE SCALE GENOMIC DNA]</scope>
    <source>
        <strain evidence="13 14">DSM 26712</strain>
    </source>
</reference>
<organism evidence="13 14">
    <name type="scientific">Calidithermus terrae</name>
    <dbReference type="NCBI Taxonomy" id="1408545"/>
    <lineage>
        <taxon>Bacteria</taxon>
        <taxon>Thermotogati</taxon>
        <taxon>Deinococcota</taxon>
        <taxon>Deinococci</taxon>
        <taxon>Thermales</taxon>
        <taxon>Thermaceae</taxon>
        <taxon>Calidithermus</taxon>
    </lineage>
</organism>
<dbReference type="InterPro" id="IPR045863">
    <property type="entry name" value="CorA_TM1_TM2"/>
</dbReference>
<evidence type="ECO:0000313" key="13">
    <source>
        <dbReference type="EMBL" id="RIH86073.1"/>
    </source>
</evidence>
<sequence>MIRAKQLADGMTSGPLQARVWVDVETPTPEEVELLKRQYPINPLALEDAQEIGHWSRFEQYPNHLFLIFRTLETPHTPKSRTERVSYFYFPQSQVLLTYRNEPVEYVERAWESFRGGSCIWLWQQLVDRGVETFFEYVESLTDQLEDLEELALDGDDTNQVPRRVFAVRREVLRTRRLVSQAREALLHLERLPELGSDAYMFRDLTDRMGRVYEGLDAARDELSNVLEVYLSAQSNRLNKVVQALTVISVLFLPMTLWAGIYGTNFDSFSEYRWPYGRLFFWGGLVAIASLLAWWMKRRGWW</sequence>
<keyword evidence="7 12" id="KW-1133">Transmembrane helix</keyword>
<evidence type="ECO:0000256" key="8">
    <source>
        <dbReference type="ARBA" id="ARBA00023065"/>
    </source>
</evidence>
<dbReference type="SUPFAM" id="SSF144083">
    <property type="entry name" value="Magnesium transport protein CorA, transmembrane region"/>
    <property type="match status" value="1"/>
</dbReference>
<dbReference type="SUPFAM" id="SSF143865">
    <property type="entry name" value="CorA soluble domain-like"/>
    <property type="match status" value="1"/>
</dbReference>
<dbReference type="PANTHER" id="PTHR46494:SF1">
    <property type="entry name" value="CORA FAMILY METAL ION TRANSPORTER (EUROFUNG)"/>
    <property type="match status" value="1"/>
</dbReference>
<keyword evidence="14" id="KW-1185">Reference proteome</keyword>
<evidence type="ECO:0000256" key="4">
    <source>
        <dbReference type="ARBA" id="ARBA00022475"/>
    </source>
</evidence>
<keyword evidence="4" id="KW-1003">Cell membrane</keyword>
<evidence type="ECO:0000256" key="7">
    <source>
        <dbReference type="ARBA" id="ARBA00022989"/>
    </source>
</evidence>
<evidence type="ECO:0000256" key="11">
    <source>
        <dbReference type="ARBA" id="ARBA00045497"/>
    </source>
</evidence>
<name>A0A399ER81_9DEIN</name>
<evidence type="ECO:0000256" key="6">
    <source>
        <dbReference type="ARBA" id="ARBA00022842"/>
    </source>
</evidence>
<dbReference type="Pfam" id="PF01544">
    <property type="entry name" value="CorA"/>
    <property type="match status" value="1"/>
</dbReference>
<dbReference type="GO" id="GO:0015095">
    <property type="term" value="F:magnesium ion transmembrane transporter activity"/>
    <property type="evidence" value="ECO:0007669"/>
    <property type="project" value="TreeGrafter"/>
</dbReference>
<dbReference type="InterPro" id="IPR002523">
    <property type="entry name" value="MgTranspt_CorA/ZnTranspt_ZntB"/>
</dbReference>
<keyword evidence="8" id="KW-0406">Ion transport</keyword>
<evidence type="ECO:0000313" key="14">
    <source>
        <dbReference type="Proteomes" id="UP000265715"/>
    </source>
</evidence>
<evidence type="ECO:0000256" key="3">
    <source>
        <dbReference type="ARBA" id="ARBA00022448"/>
    </source>
</evidence>
<gene>
    <name evidence="13" type="primary">corA</name>
    <name evidence="13" type="ORF">Mterra_01528</name>
</gene>
<comment type="subcellular location">
    <subcellularLocation>
        <location evidence="1">Cell membrane</location>
        <topology evidence="1">Multi-pass membrane protein</topology>
    </subcellularLocation>
</comment>
<dbReference type="EMBL" id="QXDL01000050">
    <property type="protein sequence ID" value="RIH86073.1"/>
    <property type="molecule type" value="Genomic_DNA"/>
</dbReference>
<dbReference type="InterPro" id="IPR045861">
    <property type="entry name" value="CorA_cytoplasmic_dom"/>
</dbReference>
<proteinExistence type="inferred from homology"/>
<protein>
    <submittedName>
        <fullName evidence="13">Cobalt/magnesium transport protein CorA</fullName>
    </submittedName>
</protein>
<dbReference type="RefSeq" id="WP_119314665.1">
    <property type="nucleotide sequence ID" value="NZ_QXDL01000050.1"/>
</dbReference>
<evidence type="ECO:0000256" key="9">
    <source>
        <dbReference type="ARBA" id="ARBA00023136"/>
    </source>
</evidence>
<dbReference type="CDD" id="cd12822">
    <property type="entry name" value="TmCorA-like"/>
    <property type="match status" value="1"/>
</dbReference>
<comment type="catalytic activity">
    <reaction evidence="10">
        <text>Mg(2+)(in) = Mg(2+)(out)</text>
        <dbReference type="Rhea" id="RHEA:29827"/>
        <dbReference type="ChEBI" id="CHEBI:18420"/>
    </reaction>
</comment>
<evidence type="ECO:0000256" key="2">
    <source>
        <dbReference type="ARBA" id="ARBA00009765"/>
    </source>
</evidence>
<keyword evidence="9 12" id="KW-0472">Membrane</keyword>
<keyword evidence="5 12" id="KW-0812">Transmembrane</keyword>
<dbReference type="Gene3D" id="1.20.58.340">
    <property type="entry name" value="Magnesium transport protein CorA, transmembrane region"/>
    <property type="match status" value="2"/>
</dbReference>
<evidence type="ECO:0000256" key="5">
    <source>
        <dbReference type="ARBA" id="ARBA00022692"/>
    </source>
</evidence>
<keyword evidence="3" id="KW-0813">Transport</keyword>
<dbReference type="FunFam" id="1.20.58.340:FF:000004">
    <property type="entry name" value="Magnesium transport protein CorA"/>
    <property type="match status" value="1"/>
</dbReference>
<accession>A0A399ER81</accession>
<comment type="similarity">
    <text evidence="2">Belongs to the CorA metal ion transporter (MIT) (TC 1.A.35) family.</text>
</comment>
<dbReference type="GO" id="GO:0005886">
    <property type="term" value="C:plasma membrane"/>
    <property type="evidence" value="ECO:0007669"/>
    <property type="project" value="UniProtKB-SubCell"/>
</dbReference>
<comment type="caution">
    <text evidence="13">The sequence shown here is derived from an EMBL/GenBank/DDBJ whole genome shotgun (WGS) entry which is preliminary data.</text>
</comment>
<evidence type="ECO:0000256" key="10">
    <source>
        <dbReference type="ARBA" id="ARBA00034269"/>
    </source>
</evidence>
<comment type="function">
    <text evidence="11">Mediates influx of magnesium ions. Alternates between open and closed states. Activated by low cytoplasmic Mg(2+) levels. Inactive when cytoplasmic Mg(2+) levels are high.</text>
</comment>
<dbReference type="Gene3D" id="3.30.460.20">
    <property type="entry name" value="CorA soluble domain-like"/>
    <property type="match status" value="1"/>
</dbReference>
<evidence type="ECO:0000256" key="1">
    <source>
        <dbReference type="ARBA" id="ARBA00004651"/>
    </source>
</evidence>
<feature type="transmembrane region" description="Helical" evidence="12">
    <location>
        <begin position="279"/>
        <end position="296"/>
    </location>
</feature>
<keyword evidence="6" id="KW-0460">Magnesium</keyword>
<dbReference type="GO" id="GO:0015087">
    <property type="term" value="F:cobalt ion transmembrane transporter activity"/>
    <property type="evidence" value="ECO:0007669"/>
    <property type="project" value="TreeGrafter"/>
</dbReference>
<dbReference type="OrthoDB" id="9803416at2"/>
<dbReference type="GO" id="GO:0050897">
    <property type="term" value="F:cobalt ion binding"/>
    <property type="evidence" value="ECO:0007669"/>
    <property type="project" value="TreeGrafter"/>
</dbReference>
<dbReference type="GO" id="GO:0000287">
    <property type="term" value="F:magnesium ion binding"/>
    <property type="evidence" value="ECO:0007669"/>
    <property type="project" value="TreeGrafter"/>
</dbReference>
<dbReference type="PANTHER" id="PTHR46494">
    <property type="entry name" value="CORA FAMILY METAL ION TRANSPORTER (EUROFUNG)"/>
    <property type="match status" value="1"/>
</dbReference>
<dbReference type="Proteomes" id="UP000265715">
    <property type="component" value="Unassembled WGS sequence"/>
</dbReference>